<dbReference type="PANTHER" id="PTHR44051:SF22">
    <property type="entry name" value="DISULFIDE-BOND OXIDOREDUCTASE YGHU"/>
    <property type="match status" value="1"/>
</dbReference>
<dbReference type="SFLD" id="SFLDS00019">
    <property type="entry name" value="Glutathione_Transferase_(cytos"/>
    <property type="match status" value="1"/>
</dbReference>
<dbReference type="Proteomes" id="UP000185578">
    <property type="component" value="Unassembled WGS sequence"/>
</dbReference>
<dbReference type="Gene3D" id="1.20.1050.10">
    <property type="match status" value="1"/>
</dbReference>
<dbReference type="AlphaFoldDB" id="A0A1Q8ET71"/>
<dbReference type="SUPFAM" id="SSF47616">
    <property type="entry name" value="GST C-terminal domain-like"/>
    <property type="match status" value="1"/>
</dbReference>
<dbReference type="PROSITE" id="PS50405">
    <property type="entry name" value="GST_CTER"/>
    <property type="match status" value="1"/>
</dbReference>
<dbReference type="InterPro" id="IPR004045">
    <property type="entry name" value="Glutathione_S-Trfase_N"/>
</dbReference>
<proteinExistence type="inferred from homology"/>
<dbReference type="InterPro" id="IPR040079">
    <property type="entry name" value="Glutathione_S-Trfase"/>
</dbReference>
<dbReference type="Pfam" id="PF02798">
    <property type="entry name" value="GST_N"/>
    <property type="match status" value="1"/>
</dbReference>
<protein>
    <submittedName>
        <fullName evidence="4">Glutathione S-transferase</fullName>
    </submittedName>
</protein>
<evidence type="ECO:0000256" key="1">
    <source>
        <dbReference type="RuleBase" id="RU003494"/>
    </source>
</evidence>
<dbReference type="Gene3D" id="3.40.30.10">
    <property type="entry name" value="Glutaredoxin"/>
    <property type="match status" value="1"/>
</dbReference>
<dbReference type="InterPro" id="IPR004046">
    <property type="entry name" value="GST_C"/>
</dbReference>
<gene>
    <name evidence="4" type="ORF">BTN82_08250</name>
</gene>
<dbReference type="SUPFAM" id="SSF52833">
    <property type="entry name" value="Thioredoxin-like"/>
    <property type="match status" value="1"/>
</dbReference>
<evidence type="ECO:0000313" key="4">
    <source>
        <dbReference type="EMBL" id="OLF54985.1"/>
    </source>
</evidence>
<dbReference type="InterPro" id="IPR036249">
    <property type="entry name" value="Thioredoxin-like_sf"/>
</dbReference>
<dbReference type="RefSeq" id="WP_075118660.1">
    <property type="nucleotide sequence ID" value="NZ_MSCT01000008.1"/>
</dbReference>
<evidence type="ECO:0000259" key="3">
    <source>
        <dbReference type="PROSITE" id="PS50405"/>
    </source>
</evidence>
<organism evidence="4 5">
    <name type="scientific">Pseudomonas chlororaphis</name>
    <dbReference type="NCBI Taxonomy" id="587753"/>
    <lineage>
        <taxon>Bacteria</taxon>
        <taxon>Pseudomonadati</taxon>
        <taxon>Pseudomonadota</taxon>
        <taxon>Gammaproteobacteria</taxon>
        <taxon>Pseudomonadales</taxon>
        <taxon>Pseudomonadaceae</taxon>
        <taxon>Pseudomonas</taxon>
    </lineage>
</organism>
<dbReference type="Pfam" id="PF00043">
    <property type="entry name" value="GST_C"/>
    <property type="match status" value="1"/>
</dbReference>
<name>A0A1Q8ET71_9PSED</name>
<dbReference type="SFLD" id="SFLDG01151">
    <property type="entry name" value="Main.2:_Nu-like"/>
    <property type="match status" value="1"/>
</dbReference>
<reference evidence="4 5" key="1">
    <citation type="submission" date="2016-12" db="EMBL/GenBank/DDBJ databases">
        <authorList>
            <person name="Song W.-J."/>
            <person name="Kurnit D.M."/>
        </authorList>
    </citation>
    <scope>NUCLEOTIDE SEQUENCE [LARGE SCALE GENOMIC DNA]</scope>
    <source>
        <strain evidence="4 5">PCL1601</strain>
    </source>
</reference>
<dbReference type="GO" id="GO:0016740">
    <property type="term" value="F:transferase activity"/>
    <property type="evidence" value="ECO:0007669"/>
    <property type="project" value="UniProtKB-KW"/>
</dbReference>
<feature type="domain" description="GST C-terminal" evidence="3">
    <location>
        <begin position="86"/>
        <end position="208"/>
    </location>
</feature>
<keyword evidence="4" id="KW-0808">Transferase</keyword>
<dbReference type="PROSITE" id="PS50404">
    <property type="entry name" value="GST_NTER"/>
    <property type="match status" value="1"/>
</dbReference>
<comment type="caution">
    <text evidence="4">The sequence shown here is derived from an EMBL/GenBank/DDBJ whole genome shotgun (WGS) entry which is preliminary data.</text>
</comment>
<evidence type="ECO:0000259" key="2">
    <source>
        <dbReference type="PROSITE" id="PS50404"/>
    </source>
</evidence>
<dbReference type="OrthoDB" id="9803562at2"/>
<feature type="domain" description="GST N-terminal" evidence="2">
    <location>
        <begin position="1"/>
        <end position="83"/>
    </location>
</feature>
<evidence type="ECO:0000313" key="5">
    <source>
        <dbReference type="Proteomes" id="UP000185578"/>
    </source>
</evidence>
<sequence>MIDLYTAATPNGHKVSIVLEELGLPYTVHALSFDKKEQKAPAFLKINPNGRIPAIVDRANGDFAVFESGAILIYLAELSGQLLPKDPKGRSVAIQWLMFQMGGIGPMQGQANVFFRYFPEKLQGAIDRYQHETRRLYEVLDRRLQEVEFLAGDYSIADIATFPWVRGHEWSGVAVDGLAALQRWMAALEARPAVQRGLQVPQRTDDASVIKGAQAMLIR</sequence>
<dbReference type="PANTHER" id="PTHR44051">
    <property type="entry name" value="GLUTATHIONE S-TRANSFERASE-RELATED"/>
    <property type="match status" value="1"/>
</dbReference>
<dbReference type="EMBL" id="MSCT01000008">
    <property type="protein sequence ID" value="OLF54985.1"/>
    <property type="molecule type" value="Genomic_DNA"/>
</dbReference>
<dbReference type="InterPro" id="IPR010987">
    <property type="entry name" value="Glutathione-S-Trfase_C-like"/>
</dbReference>
<dbReference type="SFLD" id="SFLDG00358">
    <property type="entry name" value="Main_(cytGST)"/>
    <property type="match status" value="1"/>
</dbReference>
<dbReference type="CDD" id="cd03048">
    <property type="entry name" value="GST_N_Ure2p_like"/>
    <property type="match status" value="1"/>
</dbReference>
<dbReference type="InterPro" id="IPR036282">
    <property type="entry name" value="Glutathione-S-Trfase_C_sf"/>
</dbReference>
<comment type="similarity">
    <text evidence="1">Belongs to the GST superfamily.</text>
</comment>
<accession>A0A1Q8ET71</accession>